<dbReference type="PANTHER" id="PTHR33154:SF18">
    <property type="entry name" value="ARSENICAL RESISTANCE OPERON REPRESSOR"/>
    <property type="match status" value="1"/>
</dbReference>
<dbReference type="GO" id="GO:0003700">
    <property type="term" value="F:DNA-binding transcription factor activity"/>
    <property type="evidence" value="ECO:0007669"/>
    <property type="project" value="InterPro"/>
</dbReference>
<dbReference type="GO" id="GO:0046685">
    <property type="term" value="P:response to arsenic-containing substance"/>
    <property type="evidence" value="ECO:0007669"/>
    <property type="project" value="UniProtKB-KW"/>
</dbReference>
<organism evidence="6 7">
    <name type="scientific">Sedimenticola selenatireducens</name>
    <dbReference type="NCBI Taxonomy" id="191960"/>
    <lineage>
        <taxon>Bacteria</taxon>
        <taxon>Pseudomonadati</taxon>
        <taxon>Pseudomonadota</taxon>
        <taxon>Gammaproteobacteria</taxon>
        <taxon>Chromatiales</taxon>
        <taxon>Sedimenticolaceae</taxon>
        <taxon>Sedimenticola</taxon>
    </lineage>
</organism>
<dbReference type="Gene3D" id="1.10.10.10">
    <property type="entry name" value="Winged helix-like DNA-binding domain superfamily/Winged helix DNA-binding domain"/>
    <property type="match status" value="1"/>
</dbReference>
<accession>A0A557RUP6</accession>
<evidence type="ECO:0000256" key="1">
    <source>
        <dbReference type="ARBA" id="ARBA00022849"/>
    </source>
</evidence>
<dbReference type="EMBL" id="VMNH01000033">
    <property type="protein sequence ID" value="TVO68884.1"/>
    <property type="molecule type" value="Genomic_DNA"/>
</dbReference>
<keyword evidence="2" id="KW-0805">Transcription regulation</keyword>
<gene>
    <name evidence="6" type="ORF">FHP88_18370</name>
</gene>
<dbReference type="SMART" id="SM00418">
    <property type="entry name" value="HTH_ARSR"/>
    <property type="match status" value="1"/>
</dbReference>
<dbReference type="NCBIfam" id="NF007528">
    <property type="entry name" value="PRK10141.1"/>
    <property type="match status" value="1"/>
</dbReference>
<keyword evidence="3" id="KW-0238">DNA-binding</keyword>
<dbReference type="PRINTS" id="PR00778">
    <property type="entry name" value="HTHARSR"/>
</dbReference>
<dbReference type="AlphaFoldDB" id="A0A557RUP6"/>
<dbReference type="NCBIfam" id="NF033788">
    <property type="entry name" value="HTH_metalloreg"/>
    <property type="match status" value="1"/>
</dbReference>
<protein>
    <submittedName>
        <fullName evidence="6">Metalloregulator ArsR/SmtB family transcription factor</fullName>
    </submittedName>
</protein>
<evidence type="ECO:0000259" key="5">
    <source>
        <dbReference type="PROSITE" id="PS50987"/>
    </source>
</evidence>
<dbReference type="InterPro" id="IPR051081">
    <property type="entry name" value="HTH_MetalResp_TranReg"/>
</dbReference>
<dbReference type="PROSITE" id="PS50987">
    <property type="entry name" value="HTH_ARSR_2"/>
    <property type="match status" value="1"/>
</dbReference>
<dbReference type="CDD" id="cd00090">
    <property type="entry name" value="HTH_ARSR"/>
    <property type="match status" value="1"/>
</dbReference>
<sequence>MQPESLFRALSDTTRLRCLALLVGHAELCVCELTHALALPQPKISHHLGTLRKAGLVCDRKEGLWIYYRINPDLPQWVTSILSTTVAGVQDFDPYISDATALSKMPNRPGVVCSA</sequence>
<proteinExistence type="predicted"/>
<dbReference type="InterPro" id="IPR011991">
    <property type="entry name" value="ArsR-like_HTH"/>
</dbReference>
<dbReference type="GO" id="GO:0003677">
    <property type="term" value="F:DNA binding"/>
    <property type="evidence" value="ECO:0007669"/>
    <property type="project" value="UniProtKB-KW"/>
</dbReference>
<keyword evidence="7" id="KW-1185">Reference proteome</keyword>
<evidence type="ECO:0000256" key="4">
    <source>
        <dbReference type="ARBA" id="ARBA00023163"/>
    </source>
</evidence>
<dbReference type="Proteomes" id="UP000316649">
    <property type="component" value="Unassembled WGS sequence"/>
</dbReference>
<dbReference type="InterPro" id="IPR036390">
    <property type="entry name" value="WH_DNA-bd_sf"/>
</dbReference>
<dbReference type="Pfam" id="PF01022">
    <property type="entry name" value="HTH_5"/>
    <property type="match status" value="1"/>
</dbReference>
<comment type="caution">
    <text evidence="6">The sequence shown here is derived from an EMBL/GenBank/DDBJ whole genome shotgun (WGS) entry which is preliminary data.</text>
</comment>
<feature type="domain" description="HTH arsR-type" evidence="5">
    <location>
        <begin position="1"/>
        <end position="93"/>
    </location>
</feature>
<reference evidence="6 7" key="1">
    <citation type="submission" date="2019-07" db="EMBL/GenBank/DDBJ databases">
        <title>The pathways for chlorine oxyanion respiration interact through the shared metabolite chlorate.</title>
        <authorList>
            <person name="Barnum T.P."/>
            <person name="Cheng Y."/>
            <person name="Hill K.A."/>
            <person name="Lucas L.N."/>
            <person name="Carlson H.K."/>
            <person name="Coates J.D."/>
        </authorList>
    </citation>
    <scope>NUCLEOTIDE SEQUENCE [LARGE SCALE GENOMIC DNA]</scope>
    <source>
        <strain evidence="6 7">BK-1</strain>
    </source>
</reference>
<dbReference type="InterPro" id="IPR036388">
    <property type="entry name" value="WH-like_DNA-bd_sf"/>
</dbReference>
<keyword evidence="1" id="KW-0059">Arsenical resistance</keyword>
<evidence type="ECO:0000313" key="7">
    <source>
        <dbReference type="Proteomes" id="UP000316649"/>
    </source>
</evidence>
<dbReference type="PANTHER" id="PTHR33154">
    <property type="entry name" value="TRANSCRIPTIONAL REGULATOR, ARSR FAMILY"/>
    <property type="match status" value="1"/>
</dbReference>
<dbReference type="SUPFAM" id="SSF46785">
    <property type="entry name" value="Winged helix' DNA-binding domain"/>
    <property type="match status" value="1"/>
</dbReference>
<evidence type="ECO:0000313" key="6">
    <source>
        <dbReference type="EMBL" id="TVO68884.1"/>
    </source>
</evidence>
<dbReference type="FunFam" id="1.10.10.10:FF:000279">
    <property type="entry name" value="Transcriptional regulator, ArsR family"/>
    <property type="match status" value="1"/>
</dbReference>
<name>A0A557RUP6_9GAMM</name>
<dbReference type="InterPro" id="IPR001845">
    <property type="entry name" value="HTH_ArsR_DNA-bd_dom"/>
</dbReference>
<dbReference type="RefSeq" id="WP_144360604.1">
    <property type="nucleotide sequence ID" value="NZ_VMNH01000033.1"/>
</dbReference>
<keyword evidence="4" id="KW-0804">Transcription</keyword>
<dbReference type="OrthoDB" id="9793058at2"/>
<evidence type="ECO:0000256" key="3">
    <source>
        <dbReference type="ARBA" id="ARBA00023125"/>
    </source>
</evidence>
<evidence type="ECO:0000256" key="2">
    <source>
        <dbReference type="ARBA" id="ARBA00023015"/>
    </source>
</evidence>